<evidence type="ECO:0000313" key="3">
    <source>
        <dbReference type="WBParaSite" id="Hba_12865"/>
    </source>
</evidence>
<proteinExistence type="predicted"/>
<feature type="region of interest" description="Disordered" evidence="1">
    <location>
        <begin position="411"/>
        <end position="462"/>
    </location>
</feature>
<accession>A0A1I7X5W9</accession>
<sequence>MSPHKRRRRMISSSSVARSPQKMKVPKEELREEDLVEELHEELEEAGELGDGVGITVDDSVAEGEILHEEIIHEGDLVDEDVELEYVEEETEVPHMAHEVVMDGDIVEEYVEVEAAPDDDIATESLVALSRGPSNQHKTVRDFLRQTVQLNAKVRPRILRRTVNLQHEDYEEESMSRNQVLHTKFPVPSTTKPLLPVAIAGSSQPHQQQRNWREEQKRMLEIYEIYDSLPDNMRENFKQLLESRGEKVPVFRRNIPKKPGFGSLYPHPRIESESVTARDPHIDVEGYGSDDGDDDRNIRTGIDYILDSEGEDDAVFSEMRLPPTRRLPRDNVLGSRRVILPEMRADVFGSIDVRHFGARQIDKVLFCTLNWISFYNIIILLDNLGERERYCLRDSAVERRILALTPKDISNSNQSAQRTESLETESQPSVIGQPDAQGSRIPNGDDHLEEETDQTVEGLDKQREDERLEEAGLYLVHFRKIYKFSICTVTMFI</sequence>
<reference evidence="3" key="1">
    <citation type="submission" date="2016-11" db="UniProtKB">
        <authorList>
            <consortium name="WormBaseParasite"/>
        </authorList>
    </citation>
    <scope>IDENTIFICATION</scope>
</reference>
<keyword evidence="2" id="KW-1185">Reference proteome</keyword>
<dbReference type="WBParaSite" id="Hba_12865">
    <property type="protein sequence ID" value="Hba_12865"/>
    <property type="gene ID" value="Hba_12865"/>
</dbReference>
<dbReference type="Proteomes" id="UP000095283">
    <property type="component" value="Unplaced"/>
</dbReference>
<evidence type="ECO:0000313" key="2">
    <source>
        <dbReference type="Proteomes" id="UP000095283"/>
    </source>
</evidence>
<feature type="compositionally biased region" description="Polar residues" evidence="1">
    <location>
        <begin position="411"/>
        <end position="430"/>
    </location>
</feature>
<organism evidence="2 3">
    <name type="scientific">Heterorhabditis bacteriophora</name>
    <name type="common">Entomopathogenic nematode worm</name>
    <dbReference type="NCBI Taxonomy" id="37862"/>
    <lineage>
        <taxon>Eukaryota</taxon>
        <taxon>Metazoa</taxon>
        <taxon>Ecdysozoa</taxon>
        <taxon>Nematoda</taxon>
        <taxon>Chromadorea</taxon>
        <taxon>Rhabditida</taxon>
        <taxon>Rhabditina</taxon>
        <taxon>Rhabditomorpha</taxon>
        <taxon>Strongyloidea</taxon>
        <taxon>Heterorhabditidae</taxon>
        <taxon>Heterorhabditis</taxon>
    </lineage>
</organism>
<evidence type="ECO:0000256" key="1">
    <source>
        <dbReference type="SAM" id="MobiDB-lite"/>
    </source>
</evidence>
<name>A0A1I7X5W9_HETBA</name>
<feature type="region of interest" description="Disordered" evidence="1">
    <location>
        <begin position="1"/>
        <end position="31"/>
    </location>
</feature>
<protein>
    <submittedName>
        <fullName evidence="3">Homeobox domain-containing protein</fullName>
    </submittedName>
</protein>
<dbReference type="AlphaFoldDB" id="A0A1I7X5W9"/>
<feature type="compositionally biased region" description="Basic residues" evidence="1">
    <location>
        <begin position="1"/>
        <end position="10"/>
    </location>
</feature>